<dbReference type="PRINTS" id="PR01217">
    <property type="entry name" value="PRICHEXTENSN"/>
</dbReference>
<dbReference type="FunFam" id="1.20.900.10:FF:000015">
    <property type="entry name" value="son of sevenless homolog 1 isoform X1"/>
    <property type="match status" value="1"/>
</dbReference>
<dbReference type="Gene3D" id="1.20.900.10">
    <property type="entry name" value="Dbl homology (DH) domain"/>
    <property type="match status" value="1"/>
</dbReference>
<feature type="region of interest" description="Disordered" evidence="3">
    <location>
        <begin position="1034"/>
        <end position="1101"/>
    </location>
</feature>
<organism evidence="8 9">
    <name type="scientific">Dissostichus mawsoni</name>
    <name type="common">Antarctic cod</name>
    <dbReference type="NCBI Taxonomy" id="36200"/>
    <lineage>
        <taxon>Eukaryota</taxon>
        <taxon>Metazoa</taxon>
        <taxon>Chordata</taxon>
        <taxon>Craniata</taxon>
        <taxon>Vertebrata</taxon>
        <taxon>Euteleostomi</taxon>
        <taxon>Actinopterygii</taxon>
        <taxon>Neopterygii</taxon>
        <taxon>Teleostei</taxon>
        <taxon>Neoteleostei</taxon>
        <taxon>Acanthomorphata</taxon>
        <taxon>Eupercaria</taxon>
        <taxon>Perciformes</taxon>
        <taxon>Notothenioidei</taxon>
        <taxon>Nototheniidae</taxon>
        <taxon>Dissostichus</taxon>
    </lineage>
</organism>
<accession>A0A7J5YA87</accession>
<dbReference type="GO" id="GO:0007265">
    <property type="term" value="P:Ras protein signal transduction"/>
    <property type="evidence" value="ECO:0007669"/>
    <property type="project" value="TreeGrafter"/>
</dbReference>
<dbReference type="Pfam" id="PF00621">
    <property type="entry name" value="RhoGEF"/>
    <property type="match status" value="1"/>
</dbReference>
<keyword evidence="9" id="KW-1185">Reference proteome</keyword>
<dbReference type="Pfam" id="PF00618">
    <property type="entry name" value="RasGEF_N"/>
    <property type="match status" value="1"/>
</dbReference>
<dbReference type="InterPro" id="IPR000651">
    <property type="entry name" value="Ras-like_Gua-exchang_fac_N"/>
</dbReference>
<dbReference type="Pfam" id="PF22697">
    <property type="entry name" value="SOS1_NGEF_PH"/>
    <property type="match status" value="1"/>
</dbReference>
<dbReference type="SMART" id="SM00325">
    <property type="entry name" value="RhoGEF"/>
    <property type="match status" value="1"/>
</dbReference>
<dbReference type="Gene3D" id="1.10.840.10">
    <property type="entry name" value="Ras guanine-nucleotide exchange factors catalytic domain"/>
    <property type="match status" value="1"/>
</dbReference>
<dbReference type="SMART" id="SM00147">
    <property type="entry name" value="RasGEF"/>
    <property type="match status" value="1"/>
</dbReference>
<dbReference type="SMART" id="SM00229">
    <property type="entry name" value="RasGEFN"/>
    <property type="match status" value="1"/>
</dbReference>
<dbReference type="CDD" id="cd22915">
    <property type="entry name" value="HFD_SOS1_rpt2"/>
    <property type="match status" value="1"/>
</dbReference>
<protein>
    <recommendedName>
        <fullName evidence="10">Son of sevenless homolog 2 (Drosophila)</fullName>
    </recommendedName>
</protein>
<dbReference type="Proteomes" id="UP000518266">
    <property type="component" value="Unassembled WGS sequence"/>
</dbReference>
<dbReference type="PROSITE" id="PS50009">
    <property type="entry name" value="RASGEF_CAT"/>
    <property type="match status" value="1"/>
</dbReference>
<dbReference type="InterPro" id="IPR009072">
    <property type="entry name" value="Histone-fold"/>
</dbReference>
<feature type="compositionally biased region" description="Pro residues" evidence="3">
    <location>
        <begin position="1069"/>
        <end position="1092"/>
    </location>
</feature>
<reference evidence="8 9" key="1">
    <citation type="submission" date="2020-03" db="EMBL/GenBank/DDBJ databases">
        <title>Dissostichus mawsoni Genome sequencing and assembly.</title>
        <authorList>
            <person name="Park H."/>
        </authorList>
    </citation>
    <scope>NUCLEOTIDE SEQUENCE [LARGE SCALE GENOMIC DNA]</scope>
    <source>
        <strain evidence="8">DM0001</strain>
        <tissue evidence="8">Muscle</tissue>
    </source>
</reference>
<evidence type="ECO:0000259" key="4">
    <source>
        <dbReference type="PROSITE" id="PS50003"/>
    </source>
</evidence>
<evidence type="ECO:0000313" key="9">
    <source>
        <dbReference type="Proteomes" id="UP000518266"/>
    </source>
</evidence>
<dbReference type="GO" id="GO:0005085">
    <property type="term" value="F:guanyl-nucleotide exchange factor activity"/>
    <property type="evidence" value="ECO:0007669"/>
    <property type="project" value="UniProtKB-KW"/>
</dbReference>
<proteinExistence type="predicted"/>
<sequence length="1198" mass="136600">MPECEVSSAGERVPFLELNGEAVGVFPTVPLPRTDPPPPQDSLSGADADSSARSPGAMQPQQIYDFSSDENSHKWRGLFVQALRKVQKQVHPNLTAKEDALQHIEELILQLLSMLCVAQPRSVQDVEWAIADAQSAIEKRKRRNPLLLPEVLGYKVDYHVSLYIVAVLEYISADILKLAGNYVGNIRHYEISQQDIKVSMCADKCTEEPSSSGELTYDDLVRLEIAEERQYLRELDLIIKVFRQHFLSNPKIFTPQDVEVIFSNILDIHELTVKLLGLIEDAVEMTADGSPHPLVGSCFEDLAEEQAFDPYETLSQDILSKDFHEHFNNLMACSTAGHYFKAVAEGFKEAVQYVLPQLMMVPVYHCMHYFELLQAITALLNLQCSVERIYTKHQPRRKPGEPMYRLYSRQVRSKQLAIKRMNEIQKSIDGWEGKDIGQCCSESSAAGRAKHERHNFLFDGLMISCKANQSSRLPGSGSGAEYRLKEKFVLRKIRIVDREDSTELRHAFELIGKDENCAVFCARTAEEKAAWMAGLVTLQYRSTLDRMLDTVLQHEEQAHPLRLPSPEVYRFAVQDSEENIVFEDKVQSKTGIPIIKAGTVVKLIERLTYHMYADPNFVRTFLTTYRSFCKPQELLTLLIDRIEIPEPEPTEEDRQALWNGDQPMAAELQRVLNVFRQWVEHHFYDFENDPELRSRLEEYIISKFQLRDHQEEAADAVERRQPQHHLRVAAPPHRVAHLPGGQVETFDLMTLHPIEIARQLTLLESELYRVGGQRLDQRGQREELPEPAAYDPPHHQPHAVILQVFQELNNFNGVLEVVSAINSVPAIPERKKKILEEAVELSQDHFKKYLAKLKSINPPCVPFFDEEGNPDFLKRHGKELINFSKRRKVAEITGEIQQYQNQPYCLKVEHEIRRFFENLNPMNNRSEKEFADYLFKMSLDIEPRHCRQAPRFPRKTMYNLKSPGIRPVRTSTSGTLKGHPVPLEREPPHKITFRSIAETEPESPASVPTPPTRPPPAEITPFLLLCFCRLQMSSRSDSPPAIPPRLPPPLPRIQPRTPLYNGPQMDGPLPSPPPPPPRDPEPDTPPPVPQRPPEIFINYPVNMQPSPVGRYHWDFGSAPCSPNTPPSTPSPRVPRRSCPLSASQNSLYPLPITAPPVPPRHNCNPQLPKLPPKTYKRELLLPPPPQLQGLSLVENTDE</sequence>
<gene>
    <name evidence="8" type="ORF">F7725_008421</name>
</gene>
<dbReference type="Pfam" id="PF00617">
    <property type="entry name" value="RasGEF"/>
    <property type="match status" value="1"/>
</dbReference>
<dbReference type="SMART" id="SM00233">
    <property type="entry name" value="PH"/>
    <property type="match status" value="1"/>
</dbReference>
<feature type="region of interest" description="Disordered" evidence="3">
    <location>
        <begin position="26"/>
        <end position="58"/>
    </location>
</feature>
<feature type="compositionally biased region" description="Low complexity" evidence="3">
    <location>
        <begin position="1053"/>
        <end position="1068"/>
    </location>
</feature>
<dbReference type="PROSITE" id="PS50003">
    <property type="entry name" value="PH_DOMAIN"/>
    <property type="match status" value="1"/>
</dbReference>
<evidence type="ECO:0000259" key="7">
    <source>
        <dbReference type="PROSITE" id="PS50212"/>
    </source>
</evidence>
<dbReference type="InterPro" id="IPR035899">
    <property type="entry name" value="DBL_dom_sf"/>
</dbReference>
<feature type="compositionally biased region" description="Pro residues" evidence="3">
    <location>
        <begin position="1122"/>
        <end position="1132"/>
    </location>
</feature>
<dbReference type="InterPro" id="IPR011993">
    <property type="entry name" value="PH-like_dom_sf"/>
</dbReference>
<dbReference type="SUPFAM" id="SSF50729">
    <property type="entry name" value="PH domain-like"/>
    <property type="match status" value="1"/>
</dbReference>
<dbReference type="InterPro" id="IPR023578">
    <property type="entry name" value="Ras_GEF_dom_sf"/>
</dbReference>
<evidence type="ECO:0000256" key="1">
    <source>
        <dbReference type="ARBA" id="ARBA00022658"/>
    </source>
</evidence>
<dbReference type="Gene3D" id="1.10.20.10">
    <property type="entry name" value="Histone, subunit A"/>
    <property type="match status" value="1"/>
</dbReference>
<dbReference type="InterPro" id="IPR000219">
    <property type="entry name" value="DH_dom"/>
</dbReference>
<dbReference type="SUPFAM" id="SSF48065">
    <property type="entry name" value="DBL homology domain (DH-domain)"/>
    <property type="match status" value="1"/>
</dbReference>
<feature type="compositionally biased region" description="Low complexity" evidence="3">
    <location>
        <begin position="41"/>
        <end position="54"/>
    </location>
</feature>
<dbReference type="EMBL" id="JAAKFY010000015">
    <property type="protein sequence ID" value="KAF3845258.1"/>
    <property type="molecule type" value="Genomic_DNA"/>
</dbReference>
<dbReference type="PROSITE" id="PS50010">
    <property type="entry name" value="DH_2"/>
    <property type="match status" value="1"/>
</dbReference>
<dbReference type="Gene3D" id="1.20.870.10">
    <property type="entry name" value="Son of sevenless (SoS) protein Chain: S domain 1"/>
    <property type="match status" value="1"/>
</dbReference>
<feature type="compositionally biased region" description="Pro residues" evidence="3">
    <location>
        <begin position="29"/>
        <end position="40"/>
    </location>
</feature>
<dbReference type="CDD" id="cd00160">
    <property type="entry name" value="RhoGEF"/>
    <property type="match status" value="1"/>
</dbReference>
<comment type="caution">
    <text evidence="8">The sequence shown here is derived from an EMBL/GenBank/DDBJ whole genome shotgun (WGS) entry which is preliminary data.</text>
</comment>
<dbReference type="OrthoDB" id="546434at2759"/>
<dbReference type="InterPro" id="IPR001895">
    <property type="entry name" value="RASGEF_cat_dom"/>
</dbReference>
<evidence type="ECO:0000259" key="6">
    <source>
        <dbReference type="PROSITE" id="PS50010"/>
    </source>
</evidence>
<feature type="domain" description="PH" evidence="4">
    <location>
        <begin position="432"/>
        <end position="540"/>
    </location>
</feature>
<feature type="region of interest" description="Disordered" evidence="3">
    <location>
        <begin position="1121"/>
        <end position="1198"/>
    </location>
</feature>
<feature type="domain" description="Ras-GEF" evidence="5">
    <location>
        <begin position="709"/>
        <end position="944"/>
    </location>
</feature>
<dbReference type="CDD" id="cd06224">
    <property type="entry name" value="REM"/>
    <property type="match status" value="1"/>
</dbReference>
<feature type="compositionally biased region" description="Pro residues" evidence="3">
    <location>
        <begin position="1040"/>
        <end position="1052"/>
    </location>
</feature>
<dbReference type="Gene3D" id="2.30.29.30">
    <property type="entry name" value="Pleckstrin-homology domain (PH domain)/Phosphotyrosine-binding domain (PTB)"/>
    <property type="match status" value="1"/>
</dbReference>
<dbReference type="SUPFAM" id="SSF47113">
    <property type="entry name" value="Histone-fold"/>
    <property type="match status" value="1"/>
</dbReference>
<keyword evidence="1 2" id="KW-0344">Guanine-nucleotide releasing factor</keyword>
<evidence type="ECO:0000259" key="5">
    <source>
        <dbReference type="PROSITE" id="PS50009"/>
    </source>
</evidence>
<dbReference type="Gene3D" id="6.10.250.3060">
    <property type="match status" value="1"/>
</dbReference>
<name>A0A7J5YA87_DISMA</name>
<evidence type="ECO:0000313" key="8">
    <source>
        <dbReference type="EMBL" id="KAF3845258.1"/>
    </source>
</evidence>
<feature type="domain" description="N-terminal Ras-GEF" evidence="7">
    <location>
        <begin position="591"/>
        <end position="724"/>
    </location>
</feature>
<dbReference type="PANTHER" id="PTHR23113">
    <property type="entry name" value="GUANINE NUCLEOTIDE EXCHANGE FACTOR"/>
    <property type="match status" value="1"/>
</dbReference>
<dbReference type="InterPro" id="IPR055251">
    <property type="entry name" value="SOS1_NGEF_PH"/>
</dbReference>
<dbReference type="InterPro" id="IPR008937">
    <property type="entry name" value="Ras-like_GEF"/>
</dbReference>
<dbReference type="AlphaFoldDB" id="A0A7J5YA87"/>
<dbReference type="PROSITE" id="PS50212">
    <property type="entry name" value="RASGEF_NTER"/>
    <property type="match status" value="1"/>
</dbReference>
<dbReference type="GO" id="GO:0046982">
    <property type="term" value="F:protein heterodimerization activity"/>
    <property type="evidence" value="ECO:0007669"/>
    <property type="project" value="InterPro"/>
</dbReference>
<dbReference type="InterPro" id="IPR036964">
    <property type="entry name" value="RASGEF_cat_dom_sf"/>
</dbReference>
<dbReference type="GO" id="GO:0005886">
    <property type="term" value="C:plasma membrane"/>
    <property type="evidence" value="ECO:0007669"/>
    <property type="project" value="TreeGrafter"/>
</dbReference>
<dbReference type="PANTHER" id="PTHR23113:SF150">
    <property type="entry name" value="SON OF SEVENLESS HOMOLOG 2"/>
    <property type="match status" value="1"/>
</dbReference>
<dbReference type="CDD" id="cd22914">
    <property type="entry name" value="HFD_SOS1_rpt1"/>
    <property type="match status" value="1"/>
</dbReference>
<feature type="domain" description="DH" evidence="6">
    <location>
        <begin position="216"/>
        <end position="431"/>
    </location>
</feature>
<evidence type="ECO:0000256" key="2">
    <source>
        <dbReference type="PROSITE-ProRule" id="PRU00168"/>
    </source>
</evidence>
<evidence type="ECO:0008006" key="10">
    <source>
        <dbReference type="Google" id="ProtNLM"/>
    </source>
</evidence>
<dbReference type="InterPro" id="IPR001849">
    <property type="entry name" value="PH_domain"/>
</dbReference>
<dbReference type="SUPFAM" id="SSF48366">
    <property type="entry name" value="Ras GEF"/>
    <property type="match status" value="1"/>
</dbReference>
<feature type="region of interest" description="Disordered" evidence="3">
    <location>
        <begin position="957"/>
        <end position="989"/>
    </location>
</feature>
<evidence type="ECO:0000256" key="3">
    <source>
        <dbReference type="SAM" id="MobiDB-lite"/>
    </source>
</evidence>